<accession>A0AAD5CP14</accession>
<reference evidence="2" key="1">
    <citation type="submission" date="2022-06" db="EMBL/GenBank/DDBJ databases">
        <title>Uncovering the hologenomic basis of an extraordinary plant invasion.</title>
        <authorList>
            <person name="Bieker V.C."/>
            <person name="Martin M.D."/>
            <person name="Gilbert T."/>
            <person name="Hodgins K."/>
            <person name="Battlay P."/>
            <person name="Petersen B."/>
            <person name="Wilson J."/>
        </authorList>
    </citation>
    <scope>NUCLEOTIDE SEQUENCE</scope>
    <source>
        <strain evidence="2">AA19_3_7</strain>
        <tissue evidence="2">Leaf</tissue>
    </source>
</reference>
<organism evidence="2 3">
    <name type="scientific">Ambrosia artemisiifolia</name>
    <name type="common">Common ragweed</name>
    <dbReference type="NCBI Taxonomy" id="4212"/>
    <lineage>
        <taxon>Eukaryota</taxon>
        <taxon>Viridiplantae</taxon>
        <taxon>Streptophyta</taxon>
        <taxon>Embryophyta</taxon>
        <taxon>Tracheophyta</taxon>
        <taxon>Spermatophyta</taxon>
        <taxon>Magnoliopsida</taxon>
        <taxon>eudicotyledons</taxon>
        <taxon>Gunneridae</taxon>
        <taxon>Pentapetalae</taxon>
        <taxon>asterids</taxon>
        <taxon>campanulids</taxon>
        <taxon>Asterales</taxon>
        <taxon>Asteraceae</taxon>
        <taxon>Asteroideae</taxon>
        <taxon>Heliantheae alliance</taxon>
        <taxon>Heliantheae</taxon>
        <taxon>Ambrosia</taxon>
    </lineage>
</organism>
<dbReference type="Proteomes" id="UP001206925">
    <property type="component" value="Unassembled WGS sequence"/>
</dbReference>
<feature type="non-terminal residue" evidence="2">
    <location>
        <position position="1"/>
    </location>
</feature>
<name>A0AAD5CP14_AMBAR</name>
<evidence type="ECO:0000313" key="3">
    <source>
        <dbReference type="Proteomes" id="UP001206925"/>
    </source>
</evidence>
<keyword evidence="3" id="KW-1185">Reference proteome</keyword>
<feature type="region of interest" description="Disordered" evidence="1">
    <location>
        <begin position="69"/>
        <end position="100"/>
    </location>
</feature>
<feature type="compositionally biased region" description="Basic and acidic residues" evidence="1">
    <location>
        <begin position="88"/>
        <end position="100"/>
    </location>
</feature>
<gene>
    <name evidence="2" type="ORF">M8C21_029646</name>
</gene>
<evidence type="ECO:0000256" key="1">
    <source>
        <dbReference type="SAM" id="MobiDB-lite"/>
    </source>
</evidence>
<feature type="region of interest" description="Disordered" evidence="1">
    <location>
        <begin position="18"/>
        <end position="43"/>
    </location>
</feature>
<comment type="caution">
    <text evidence="2">The sequence shown here is derived from an EMBL/GenBank/DDBJ whole genome shotgun (WGS) entry which is preliminary data.</text>
</comment>
<sequence>IVAQERLNRITQFVSEASLDHVPSSPKANNQEDECSAGSPHQHWSWMDSAIPVDGTLALSASSAGVIDGSLTSPSKHETTSPNTHNCDASEKRHESLGKMHGDHDSICKASIEACVVPVNGSLERVRSSGSLFSSVRGIVTEDEDGVVCCSNKHATNKTIMEWAKVC</sequence>
<dbReference type="EMBL" id="JAMZMK010007195">
    <property type="protein sequence ID" value="KAI7745593.1"/>
    <property type="molecule type" value="Genomic_DNA"/>
</dbReference>
<proteinExistence type="predicted"/>
<protein>
    <submittedName>
        <fullName evidence="2">Uncharacterized protein</fullName>
    </submittedName>
</protein>
<dbReference type="AlphaFoldDB" id="A0AAD5CP14"/>
<evidence type="ECO:0000313" key="2">
    <source>
        <dbReference type="EMBL" id="KAI7745593.1"/>
    </source>
</evidence>
<feature type="compositionally biased region" description="Polar residues" evidence="1">
    <location>
        <begin position="70"/>
        <end position="87"/>
    </location>
</feature>